<evidence type="ECO:0008006" key="2">
    <source>
        <dbReference type="Google" id="ProtNLM"/>
    </source>
</evidence>
<feature type="non-terminal residue" evidence="1">
    <location>
        <position position="1"/>
    </location>
</feature>
<dbReference type="PANTHER" id="PTHR21197">
    <property type="entry name" value="UDP-GALACTOPYRANOSE MUTASE"/>
    <property type="match status" value="1"/>
</dbReference>
<dbReference type="EMBL" id="DSDS01000084">
    <property type="protein sequence ID" value="HET97791.1"/>
    <property type="molecule type" value="Genomic_DNA"/>
</dbReference>
<dbReference type="PANTHER" id="PTHR21197:SF0">
    <property type="entry name" value="UDP-GALACTOPYRANOSE MUTASE"/>
    <property type="match status" value="1"/>
</dbReference>
<name>A0A7C2XR25_9BACT</name>
<dbReference type="GO" id="GO:0050660">
    <property type="term" value="F:flavin adenine dinucleotide binding"/>
    <property type="evidence" value="ECO:0007669"/>
    <property type="project" value="TreeGrafter"/>
</dbReference>
<evidence type="ECO:0000313" key="1">
    <source>
        <dbReference type="EMBL" id="HET97791.1"/>
    </source>
</evidence>
<protein>
    <recommendedName>
        <fullName evidence="2">FAD-dependent oxidoreductase</fullName>
    </recommendedName>
</protein>
<reference evidence="1" key="1">
    <citation type="journal article" date="2020" name="mSystems">
        <title>Genome- and Community-Level Interaction Insights into Carbon Utilization and Element Cycling Functions of Hydrothermarchaeota in Hydrothermal Sediment.</title>
        <authorList>
            <person name="Zhou Z."/>
            <person name="Liu Y."/>
            <person name="Xu W."/>
            <person name="Pan J."/>
            <person name="Luo Z.H."/>
            <person name="Li M."/>
        </authorList>
    </citation>
    <scope>NUCLEOTIDE SEQUENCE [LARGE SCALE GENOMIC DNA]</scope>
    <source>
        <strain evidence="1">SpSt-1224</strain>
    </source>
</reference>
<gene>
    <name evidence="1" type="ORF">ENN98_03700</name>
</gene>
<accession>A0A7C2XR25</accession>
<dbReference type="SUPFAM" id="SSF51905">
    <property type="entry name" value="FAD/NAD(P)-binding domain"/>
    <property type="match status" value="1"/>
</dbReference>
<dbReference type="Proteomes" id="UP000885986">
    <property type="component" value="Unassembled WGS sequence"/>
</dbReference>
<organism evidence="1">
    <name type="scientific">Desulfurivibrio alkaliphilus</name>
    <dbReference type="NCBI Taxonomy" id="427923"/>
    <lineage>
        <taxon>Bacteria</taxon>
        <taxon>Pseudomonadati</taxon>
        <taxon>Thermodesulfobacteriota</taxon>
        <taxon>Desulfobulbia</taxon>
        <taxon>Desulfobulbales</taxon>
        <taxon>Desulfobulbaceae</taxon>
        <taxon>Desulfurivibrio</taxon>
    </lineage>
</organism>
<proteinExistence type="predicted"/>
<dbReference type="GO" id="GO:0008767">
    <property type="term" value="F:UDP-galactopyranose mutase activity"/>
    <property type="evidence" value="ECO:0007669"/>
    <property type="project" value="TreeGrafter"/>
</dbReference>
<dbReference type="InterPro" id="IPR036188">
    <property type="entry name" value="FAD/NAD-bd_sf"/>
</dbReference>
<dbReference type="GO" id="GO:0005829">
    <property type="term" value="C:cytosol"/>
    <property type="evidence" value="ECO:0007669"/>
    <property type="project" value="TreeGrafter"/>
</dbReference>
<sequence length="256" mass="28900">IRTGQRVVGLVIKGEQVVEARIRTQDGEELTLGTDFCFSTMPVRELIAALEPVPEPVREVAAGLVYRDFLTVGLLFKKMRRNPGAGRAASGEQGRPPDNWIYIQESDLRLGRLQIFNNWSPWLVRDQETVWVGLEYFCNEGDDLWEMADAELKRLGVAELHTLGFIEPADLLDGVVIRQPKAYPAYFGSYQQFAEIRAFTDRLKNLFLIGRNGMHRYNNMDHSMLAAMAAVGLVKEGRSDKAPIWAVNSEGDYHEA</sequence>
<dbReference type="AlphaFoldDB" id="A0A7C2XR25"/>
<dbReference type="Gene3D" id="3.50.50.60">
    <property type="entry name" value="FAD/NAD(P)-binding domain"/>
    <property type="match status" value="1"/>
</dbReference>
<comment type="caution">
    <text evidence="1">The sequence shown here is derived from an EMBL/GenBank/DDBJ whole genome shotgun (WGS) entry which is preliminary data.</text>
</comment>